<protein>
    <recommendedName>
        <fullName evidence="3 9">Argininosuccinate synthase</fullName>
        <ecNumber evidence="3 9">6.3.4.5</ecNumber>
    </recommendedName>
    <alternativeName>
        <fullName evidence="9">Citrulline--aspartate ligase</fullName>
    </alternativeName>
</protein>
<comment type="subcellular location">
    <subcellularLocation>
        <location evidence="9">Cytoplasm</location>
    </subcellularLocation>
</comment>
<feature type="binding site" evidence="9">
    <location>
        <position position="95"/>
    </location>
    <ligand>
        <name>L-citrulline</name>
        <dbReference type="ChEBI" id="CHEBI:57743"/>
    </ligand>
</feature>
<dbReference type="GO" id="GO:0004055">
    <property type="term" value="F:argininosuccinate synthase activity"/>
    <property type="evidence" value="ECO:0007669"/>
    <property type="project" value="UniProtKB-UniRule"/>
</dbReference>
<comment type="pathway">
    <text evidence="1 9">Amino-acid biosynthesis; L-arginine biosynthesis; L-arginine from L-ornithine and carbamoyl phosphate: step 2/3.</text>
</comment>
<organism evidence="13 14">
    <name type="scientific">Eiseniibacteriota bacterium</name>
    <dbReference type="NCBI Taxonomy" id="2212470"/>
    <lineage>
        <taxon>Bacteria</taxon>
        <taxon>Candidatus Eiseniibacteriota</taxon>
    </lineage>
</organism>
<dbReference type="Gene3D" id="3.40.50.620">
    <property type="entry name" value="HUPs"/>
    <property type="match status" value="1"/>
</dbReference>
<keyword evidence="7 9" id="KW-0547">Nucleotide-binding</keyword>
<feature type="domain" description="Arginosuccinate synthase C-terminal" evidence="12">
    <location>
        <begin position="178"/>
        <end position="392"/>
    </location>
</feature>
<feature type="binding site" evidence="9">
    <location>
        <position position="122"/>
    </location>
    <ligand>
        <name>L-aspartate</name>
        <dbReference type="ChEBI" id="CHEBI:29991"/>
    </ligand>
</feature>
<feature type="binding site" evidence="9">
    <location>
        <position position="126"/>
    </location>
    <ligand>
        <name>L-citrulline</name>
        <dbReference type="ChEBI" id="CHEBI:57743"/>
    </ligand>
</feature>
<evidence type="ECO:0000256" key="3">
    <source>
        <dbReference type="ARBA" id="ARBA00012286"/>
    </source>
</evidence>
<feature type="binding site" evidence="9">
    <location>
        <position position="264"/>
    </location>
    <ligand>
        <name>L-citrulline</name>
        <dbReference type="ChEBI" id="CHEBI:57743"/>
    </ligand>
</feature>
<evidence type="ECO:0000256" key="2">
    <source>
        <dbReference type="ARBA" id="ARBA00011881"/>
    </source>
</evidence>
<feature type="binding site" evidence="9">
    <location>
        <position position="127"/>
    </location>
    <ligand>
        <name>L-aspartate</name>
        <dbReference type="ChEBI" id="CHEBI:29991"/>
    </ligand>
</feature>
<dbReference type="Pfam" id="PF20979">
    <property type="entry name" value="Arginosuc_syn_C"/>
    <property type="match status" value="1"/>
</dbReference>
<evidence type="ECO:0000256" key="7">
    <source>
        <dbReference type="ARBA" id="ARBA00022741"/>
    </source>
</evidence>
<comment type="catalytic activity">
    <reaction evidence="9">
        <text>L-citrulline + L-aspartate + ATP = 2-(N(omega)-L-arginino)succinate + AMP + diphosphate + H(+)</text>
        <dbReference type="Rhea" id="RHEA:10932"/>
        <dbReference type="ChEBI" id="CHEBI:15378"/>
        <dbReference type="ChEBI" id="CHEBI:29991"/>
        <dbReference type="ChEBI" id="CHEBI:30616"/>
        <dbReference type="ChEBI" id="CHEBI:33019"/>
        <dbReference type="ChEBI" id="CHEBI:57472"/>
        <dbReference type="ChEBI" id="CHEBI:57743"/>
        <dbReference type="ChEBI" id="CHEBI:456215"/>
        <dbReference type="EC" id="6.3.4.5"/>
    </reaction>
</comment>
<feature type="binding site" evidence="9">
    <location>
        <position position="179"/>
    </location>
    <ligand>
        <name>L-citrulline</name>
        <dbReference type="ChEBI" id="CHEBI:57743"/>
    </ligand>
</feature>
<dbReference type="GO" id="GO:0006526">
    <property type="term" value="P:L-arginine biosynthetic process"/>
    <property type="evidence" value="ECO:0007669"/>
    <property type="project" value="UniProtKB-UniRule"/>
</dbReference>
<keyword evidence="8 9" id="KW-0067">ATP-binding</keyword>
<feature type="binding site" evidence="9">
    <location>
        <position position="130"/>
    </location>
    <ligand>
        <name>L-citrulline</name>
        <dbReference type="ChEBI" id="CHEBI:57743"/>
    </ligand>
</feature>
<dbReference type="CDD" id="cd01999">
    <property type="entry name" value="ASS"/>
    <property type="match status" value="1"/>
</dbReference>
<evidence type="ECO:0000256" key="4">
    <source>
        <dbReference type="ARBA" id="ARBA00022571"/>
    </source>
</evidence>
<feature type="binding site" evidence="9">
    <location>
        <position position="120"/>
    </location>
    <ligand>
        <name>ATP</name>
        <dbReference type="ChEBI" id="CHEBI:30616"/>
    </ligand>
</feature>
<comment type="caution">
    <text evidence="9">Lacks conserved residue(s) required for the propagation of feature annotation.</text>
</comment>
<dbReference type="NCBIfam" id="TIGR00032">
    <property type="entry name" value="argG"/>
    <property type="match status" value="1"/>
</dbReference>
<feature type="region of interest" description="Disordered" evidence="10">
    <location>
        <begin position="407"/>
        <end position="439"/>
    </location>
</feature>
<dbReference type="GO" id="GO:0005737">
    <property type="term" value="C:cytoplasm"/>
    <property type="evidence" value="ECO:0007669"/>
    <property type="project" value="UniProtKB-SubCell"/>
</dbReference>
<dbReference type="GO" id="GO:0000053">
    <property type="term" value="P:argininosuccinate metabolic process"/>
    <property type="evidence" value="ECO:0007669"/>
    <property type="project" value="TreeGrafter"/>
</dbReference>
<dbReference type="InterPro" id="IPR018223">
    <property type="entry name" value="Arginosuc_synth_CS"/>
</dbReference>
<dbReference type="Pfam" id="PF00764">
    <property type="entry name" value="Arginosuc_synth"/>
    <property type="match status" value="1"/>
</dbReference>
<dbReference type="InterPro" id="IPR048267">
    <property type="entry name" value="Arginosuc_syn_N"/>
</dbReference>
<dbReference type="NCBIfam" id="NF001770">
    <property type="entry name" value="PRK00509.1"/>
    <property type="match status" value="1"/>
</dbReference>
<evidence type="ECO:0000256" key="6">
    <source>
        <dbReference type="ARBA" id="ARBA00022605"/>
    </source>
</evidence>
<dbReference type="Gene3D" id="1.20.5.470">
    <property type="entry name" value="Single helix bin"/>
    <property type="match status" value="1"/>
</dbReference>
<feature type="binding site" evidence="9">
    <location>
        <begin position="12"/>
        <end position="20"/>
    </location>
    <ligand>
        <name>ATP</name>
        <dbReference type="ChEBI" id="CHEBI:30616"/>
    </ligand>
</feature>
<sequence>MKPSTFRRIALAYSGGLDTSIIVPWLRDRFDCEVICYCSDVGQGAELATVESRARASGASRVIVEDLRESFASDYCFPSLKAGAIYEGRYLLGTSLARPLIAARQVHWALELGADALAHGCTGKGNDQVRFELAYQALAPALPVIAPWREWDIVSREDALAYAATHGIAVEVKLEDLFSRDGNLWHLSHEGGPLEDPANVAPESMYRLTAAPPRRPASPTRIAIGFESGTPVSLDGERMSGAVLLEKLNAVAGAHGVGRVDIVESRLVGMKSRGVYETPAGTVLREALEDLCATTLTHDVIRTRAELAPRYADLVYQGQWFSPLRNALQAFVDAALEPVSGTVTVELFQGRAQAIARTSPRSLYQPALASFDMTGYDATDAGGFIRLFGLPLATAARVEAAARLDAAAPVEASSTDATKASAAPSRSEAAPAPEVSHAR</sequence>
<dbReference type="PROSITE" id="PS00565">
    <property type="entry name" value="ARGININOSUCCIN_SYN_2"/>
    <property type="match status" value="1"/>
</dbReference>
<dbReference type="InterPro" id="IPR014729">
    <property type="entry name" value="Rossmann-like_a/b/a_fold"/>
</dbReference>
<dbReference type="UniPathway" id="UPA00068">
    <property type="reaction ID" value="UER00113"/>
</dbReference>
<accession>A0A849SQY2</accession>
<keyword evidence="5 9" id="KW-0436">Ligase</keyword>
<dbReference type="PANTHER" id="PTHR11587">
    <property type="entry name" value="ARGININOSUCCINATE SYNTHASE"/>
    <property type="match status" value="1"/>
</dbReference>
<feature type="binding site" evidence="9">
    <location>
        <position position="188"/>
    </location>
    <ligand>
        <name>L-citrulline</name>
        <dbReference type="ChEBI" id="CHEBI:57743"/>
    </ligand>
</feature>
<evidence type="ECO:0000259" key="11">
    <source>
        <dbReference type="Pfam" id="PF00764"/>
    </source>
</evidence>
<keyword evidence="6 9" id="KW-0028">Amino-acid biosynthesis</keyword>
<dbReference type="Gene3D" id="3.90.1260.10">
    <property type="entry name" value="Argininosuccinate synthetase, chain A, domain 2"/>
    <property type="match status" value="1"/>
</dbReference>
<dbReference type="SUPFAM" id="SSF52402">
    <property type="entry name" value="Adenine nucleotide alpha hydrolases-like"/>
    <property type="match status" value="1"/>
</dbReference>
<evidence type="ECO:0000256" key="8">
    <source>
        <dbReference type="ARBA" id="ARBA00022840"/>
    </source>
</evidence>
<keyword evidence="9" id="KW-0963">Cytoplasm</keyword>
<dbReference type="InterPro" id="IPR001518">
    <property type="entry name" value="Arginosuc_synth"/>
</dbReference>
<dbReference type="FunFam" id="3.90.1260.10:FF:000007">
    <property type="entry name" value="Argininosuccinate synthase"/>
    <property type="match status" value="1"/>
</dbReference>
<dbReference type="Proteomes" id="UP000580839">
    <property type="component" value="Unassembled WGS sequence"/>
</dbReference>
<dbReference type="PROSITE" id="PS00564">
    <property type="entry name" value="ARGININOSUCCIN_SYN_1"/>
    <property type="match status" value="1"/>
</dbReference>
<dbReference type="InterPro" id="IPR023434">
    <property type="entry name" value="Arginosuc_synth_type_1_subfam"/>
</dbReference>
<feature type="domain" description="Arginosuccinate synthase-like N-terminal" evidence="11">
    <location>
        <begin position="8"/>
        <end position="168"/>
    </location>
</feature>
<dbReference type="FunFam" id="3.40.50.620:FF:000019">
    <property type="entry name" value="Argininosuccinate synthase"/>
    <property type="match status" value="1"/>
</dbReference>
<evidence type="ECO:0000256" key="9">
    <source>
        <dbReference type="HAMAP-Rule" id="MF_00005"/>
    </source>
</evidence>
<dbReference type="EC" id="6.3.4.5" evidence="3 9"/>
<dbReference type="GO" id="GO:0000050">
    <property type="term" value="P:urea cycle"/>
    <property type="evidence" value="ECO:0007669"/>
    <property type="project" value="TreeGrafter"/>
</dbReference>
<dbReference type="InterPro" id="IPR048268">
    <property type="entry name" value="Arginosuc_syn_C"/>
</dbReference>
<evidence type="ECO:0000256" key="10">
    <source>
        <dbReference type="SAM" id="MobiDB-lite"/>
    </source>
</evidence>
<dbReference type="EMBL" id="JABFRW010000190">
    <property type="protein sequence ID" value="NOT35367.1"/>
    <property type="molecule type" value="Genomic_DNA"/>
</dbReference>
<feature type="binding site" evidence="9">
    <location>
        <position position="276"/>
    </location>
    <ligand>
        <name>L-citrulline</name>
        <dbReference type="ChEBI" id="CHEBI:57743"/>
    </ligand>
</feature>
<evidence type="ECO:0000256" key="5">
    <source>
        <dbReference type="ARBA" id="ARBA00022598"/>
    </source>
</evidence>
<comment type="similarity">
    <text evidence="9">Belongs to the argininosuccinate synthase family. Type 1 subfamily.</text>
</comment>
<dbReference type="AlphaFoldDB" id="A0A849SQY2"/>
<evidence type="ECO:0000313" key="13">
    <source>
        <dbReference type="EMBL" id="NOT35367.1"/>
    </source>
</evidence>
<feature type="binding site" evidence="9">
    <location>
        <position position="126"/>
    </location>
    <ligand>
        <name>L-aspartate</name>
        <dbReference type="ChEBI" id="CHEBI:29991"/>
    </ligand>
</feature>
<evidence type="ECO:0000259" key="12">
    <source>
        <dbReference type="Pfam" id="PF20979"/>
    </source>
</evidence>
<proteinExistence type="inferred from homology"/>
<gene>
    <name evidence="9" type="primary">argG</name>
    <name evidence="13" type="ORF">HOP12_14580</name>
</gene>
<evidence type="ECO:0000256" key="1">
    <source>
        <dbReference type="ARBA" id="ARBA00004967"/>
    </source>
</evidence>
<reference evidence="13 14" key="1">
    <citation type="submission" date="2020-04" db="EMBL/GenBank/DDBJ databases">
        <title>Metagenomic profiling of ammonia- and methane-oxidizing microorganisms in a Dutch drinking water treatment plant.</title>
        <authorList>
            <person name="Poghosyan L."/>
            <person name="Leucker S."/>
        </authorList>
    </citation>
    <scope>NUCLEOTIDE SEQUENCE [LARGE SCALE GENOMIC DNA]</scope>
    <source>
        <strain evidence="13">S-RSF-IL-03</strain>
    </source>
</reference>
<evidence type="ECO:0000313" key="14">
    <source>
        <dbReference type="Proteomes" id="UP000580839"/>
    </source>
</evidence>
<dbReference type="PANTHER" id="PTHR11587:SF2">
    <property type="entry name" value="ARGININOSUCCINATE SYNTHASE"/>
    <property type="match status" value="1"/>
</dbReference>
<dbReference type="GO" id="GO:0005524">
    <property type="term" value="F:ATP binding"/>
    <property type="evidence" value="ECO:0007669"/>
    <property type="project" value="UniProtKB-UniRule"/>
</dbReference>
<dbReference type="InterPro" id="IPR024074">
    <property type="entry name" value="AS_cat/multimer_dom_body"/>
</dbReference>
<dbReference type="SUPFAM" id="SSF69864">
    <property type="entry name" value="Argininosuccinate synthetase, C-terminal domain"/>
    <property type="match status" value="1"/>
</dbReference>
<comment type="subunit">
    <text evidence="2 9">Homotetramer.</text>
</comment>
<name>A0A849SQY2_UNCEI</name>
<feature type="binding site" evidence="9">
    <location>
        <position position="90"/>
    </location>
    <ligand>
        <name>L-citrulline</name>
        <dbReference type="ChEBI" id="CHEBI:57743"/>
    </ligand>
</feature>
<keyword evidence="4 9" id="KW-0055">Arginine biosynthesis</keyword>
<dbReference type="HAMAP" id="MF_00005">
    <property type="entry name" value="Arg_succ_synth_type1"/>
    <property type="match status" value="1"/>
</dbReference>
<comment type="caution">
    <text evidence="13">The sequence shown here is derived from an EMBL/GenBank/DDBJ whole genome shotgun (WGS) entry which is preliminary data.</text>
</comment>